<name>A0A7V0LTX4_UNCW3</name>
<dbReference type="PANTHER" id="PTHR47961:SF6">
    <property type="entry name" value="DNA-DIRECTED DNA POLYMERASE"/>
    <property type="match status" value="1"/>
</dbReference>
<dbReference type="SUPFAM" id="SSF52540">
    <property type="entry name" value="P-loop containing nucleoside triphosphate hydrolases"/>
    <property type="match status" value="1"/>
</dbReference>
<dbReference type="CDD" id="cd17921">
    <property type="entry name" value="DEXHc_Ski2"/>
    <property type="match status" value="1"/>
</dbReference>
<dbReference type="InterPro" id="IPR027417">
    <property type="entry name" value="P-loop_NTPase"/>
</dbReference>
<evidence type="ECO:0000256" key="1">
    <source>
        <dbReference type="ARBA" id="ARBA00022741"/>
    </source>
</evidence>
<feature type="domain" description="Helicase ATP-binding" evidence="5">
    <location>
        <begin position="302"/>
        <end position="487"/>
    </location>
</feature>
<reference evidence="7" key="1">
    <citation type="journal article" date="2020" name="mSystems">
        <title>Genome- and Community-Level Interaction Insights into Carbon Utilization and Element Cycling Functions of Hydrothermarchaeota in Hydrothermal Sediment.</title>
        <authorList>
            <person name="Zhou Z."/>
            <person name="Liu Y."/>
            <person name="Xu W."/>
            <person name="Pan J."/>
            <person name="Luo Z.H."/>
            <person name="Li M."/>
        </authorList>
    </citation>
    <scope>NUCLEOTIDE SEQUENCE [LARGE SCALE GENOMIC DNA]</scope>
    <source>
        <strain evidence="7">HyVt-28</strain>
    </source>
</reference>
<keyword evidence="3 7" id="KW-0347">Helicase</keyword>
<dbReference type="SMART" id="SM00490">
    <property type="entry name" value="HELICc"/>
    <property type="match status" value="1"/>
</dbReference>
<sequence>MSLENKYKYLIDAYPELLPGADLLIQKGRIANSFKYVNLTEEEKSTLRKAKELCELRIMELWNKEKSEEFKALCSTYFDIATLLDNHPDYNDLFIYEQIKITAFGYLGEHWHFVKQYLQNKQAEIDALENLDWSKKLLMSIYNAIIYLVKKDSWKDLDKAIEFINHLRRIQNDFESSYLSNFDDDSRPYASAELLSLYHFAKSTEILGQYAIEGQPIEPEEKIKYHLSIAKEFAEKSCNITLVLLLQYVEGFALKMVRNTIWYSTRGINSWVSKFNKFIAKRENKAVFELLYPQRQSIVKEEIITTSSRAIVLTLPTSSGKTLIAEYRILYALNQFRSLNEKYGWIAYLVPTKALVNQVFTQLNHDLGPIGIKIEKASGAVELDGFEQHLVEEKGDNTDFDILVTTYEKMNLLVRQGLGTSKKRPLVLVVVDEAHNIGEKSRGLNLEMLLSTIKNDCEEVNFLLMTPDLSNSHDIVEWLAGDRGKVIKLDLDWWQPNERVVGAISLIGKGRNYDFVLKTLRTDKGTYSIGEEIPIIHKEKSETTKSQINSKIKIAYHLSSEVMNPDTPIIVLAAAVKDTYTIADFLYKTVNHNFEYDEDVDLLIRFVKSELGENFPLAKYLKKRIAIHSSALPDEIRLLIEDLMVKGKLQALVATTTIAQGINFPVSAVVISSYNYPFSGPMPSRDFWNLAGRVGRLGQKNMGWIGIASRDDNDLRDIAGYVKTSSEELMSQLVDAIDKALNYADENFGRWLWMDERWSTVFQYISHLRMEIADLNEFIRHLDEKLRGTLGYRQLPEEKKRFLRNKLRQYVESLDLSEAKKADETGFSTISLRQMISKLKKANITPYDWEKNQLFSEHNQAMKKLVGIMLGTYEIRKSFENIVSGESISHTTIARLIIHWVNGSNIVEIAQRVFPNVDEKGAIQKTTQALYKVIANAATWGLAALQKLPTSGIDWDSLSEIEKRKIANLPAYLYYGVNTDEGVLMRKNNVPRSIANRMGELFKEYNKIVNIFEVLSSDVTRWLDSQDASVWENAIPVNSNLSGEEYKKIWKKLNGG</sequence>
<dbReference type="PANTHER" id="PTHR47961">
    <property type="entry name" value="DNA POLYMERASE THETA, PUTATIVE (AFU_ORTHOLOGUE AFUA_1G05260)-RELATED"/>
    <property type="match status" value="1"/>
</dbReference>
<dbReference type="EMBL" id="DRDR01000059">
    <property type="protein sequence ID" value="HDL60077.1"/>
    <property type="molecule type" value="Genomic_DNA"/>
</dbReference>
<dbReference type="PROSITE" id="PS51194">
    <property type="entry name" value="HELICASE_CTER"/>
    <property type="match status" value="1"/>
</dbReference>
<dbReference type="AlphaFoldDB" id="A0A7V0LTX4"/>
<dbReference type="GO" id="GO:0004386">
    <property type="term" value="F:helicase activity"/>
    <property type="evidence" value="ECO:0007669"/>
    <property type="project" value="UniProtKB-KW"/>
</dbReference>
<evidence type="ECO:0000256" key="3">
    <source>
        <dbReference type="ARBA" id="ARBA00022806"/>
    </source>
</evidence>
<dbReference type="InterPro" id="IPR001650">
    <property type="entry name" value="Helicase_C-like"/>
</dbReference>
<feature type="domain" description="Helicase C-terminal" evidence="6">
    <location>
        <begin position="581"/>
        <end position="741"/>
    </location>
</feature>
<keyword evidence="2" id="KW-0378">Hydrolase</keyword>
<evidence type="ECO:0000313" key="7">
    <source>
        <dbReference type="EMBL" id="HDL60077.1"/>
    </source>
</evidence>
<dbReference type="SMART" id="SM00487">
    <property type="entry name" value="DEXDc"/>
    <property type="match status" value="1"/>
</dbReference>
<gene>
    <name evidence="7" type="ORF">ENH14_01330</name>
</gene>
<proteinExistence type="predicted"/>
<evidence type="ECO:0000256" key="4">
    <source>
        <dbReference type="ARBA" id="ARBA00022840"/>
    </source>
</evidence>
<dbReference type="InterPro" id="IPR014001">
    <property type="entry name" value="Helicase_ATP-bd"/>
</dbReference>
<dbReference type="InterPro" id="IPR050474">
    <property type="entry name" value="Hel308_SKI2-like"/>
</dbReference>
<dbReference type="InterPro" id="IPR011545">
    <property type="entry name" value="DEAD/DEAH_box_helicase_dom"/>
</dbReference>
<dbReference type="GO" id="GO:0005524">
    <property type="term" value="F:ATP binding"/>
    <property type="evidence" value="ECO:0007669"/>
    <property type="project" value="UniProtKB-KW"/>
</dbReference>
<dbReference type="Gene3D" id="3.40.50.300">
    <property type="entry name" value="P-loop containing nucleotide triphosphate hydrolases"/>
    <property type="match status" value="2"/>
</dbReference>
<dbReference type="GO" id="GO:0016787">
    <property type="term" value="F:hydrolase activity"/>
    <property type="evidence" value="ECO:0007669"/>
    <property type="project" value="UniProtKB-KW"/>
</dbReference>
<evidence type="ECO:0000259" key="6">
    <source>
        <dbReference type="PROSITE" id="PS51194"/>
    </source>
</evidence>
<keyword evidence="4" id="KW-0067">ATP-binding</keyword>
<organism evidence="7">
    <name type="scientific">candidate division WOR-3 bacterium</name>
    <dbReference type="NCBI Taxonomy" id="2052148"/>
    <lineage>
        <taxon>Bacteria</taxon>
        <taxon>Bacteria division WOR-3</taxon>
    </lineage>
</organism>
<dbReference type="GO" id="GO:0003676">
    <property type="term" value="F:nucleic acid binding"/>
    <property type="evidence" value="ECO:0007669"/>
    <property type="project" value="InterPro"/>
</dbReference>
<evidence type="ECO:0000256" key="2">
    <source>
        <dbReference type="ARBA" id="ARBA00022801"/>
    </source>
</evidence>
<comment type="caution">
    <text evidence="7">The sequence shown here is derived from an EMBL/GenBank/DDBJ whole genome shotgun (WGS) entry which is preliminary data.</text>
</comment>
<accession>A0A7V0LTX4</accession>
<dbReference type="Pfam" id="PF00271">
    <property type="entry name" value="Helicase_C"/>
    <property type="match status" value="1"/>
</dbReference>
<evidence type="ECO:0000259" key="5">
    <source>
        <dbReference type="PROSITE" id="PS51192"/>
    </source>
</evidence>
<protein>
    <submittedName>
        <fullName evidence="7">DEAD/DEAH box helicase</fullName>
    </submittedName>
</protein>
<keyword evidence="1" id="KW-0547">Nucleotide-binding</keyword>
<dbReference type="Pfam" id="PF00270">
    <property type="entry name" value="DEAD"/>
    <property type="match status" value="1"/>
</dbReference>
<dbReference type="PROSITE" id="PS51192">
    <property type="entry name" value="HELICASE_ATP_BIND_1"/>
    <property type="match status" value="1"/>
</dbReference>
<dbReference type="Proteomes" id="UP000886381">
    <property type="component" value="Unassembled WGS sequence"/>
</dbReference>